<dbReference type="SUPFAM" id="SSF54523">
    <property type="entry name" value="Pili subunits"/>
    <property type="match status" value="1"/>
</dbReference>
<dbReference type="PROSITE" id="PS00409">
    <property type="entry name" value="PROKAR_NTER_METHYL"/>
    <property type="match status" value="1"/>
</dbReference>
<evidence type="ECO:0000256" key="1">
    <source>
        <dbReference type="SAM" id="Phobius"/>
    </source>
</evidence>
<accession>A0A7Y0WU43</accession>
<evidence type="ECO:0000313" key="3">
    <source>
        <dbReference type="Proteomes" id="UP000567186"/>
    </source>
</evidence>
<keyword evidence="1" id="KW-1133">Transmembrane helix</keyword>
<name>A0A7Y0WU43_9GAMM</name>
<keyword evidence="1" id="KW-0472">Membrane</keyword>
<sequence length="361" mass="39349">MNGALEIRLIAKVQKKQGGLSLVELMIALALSATLILGIFTVYLDSSQTSRVGASLARIQESARIATDLMARDMRMVGFQGCADPDDVTLNIIADNPPTADFFETTLRGWEVTDGTWANGTEFAGTAIESGAVIGSDVISVQRGETMEIEMDGPMKADNANIQVKGDDVVRFAQNDIVMISDCEAGDLFRISSKPESNTWAHASNVNSTNFLSQAYKDDARIMRFSSSVYFVADTDRDDNRGNDIFALYRQINRLDGSIQSPQEIVEGVESLQIEYGELLGTNNIRYRPADEVGDMASVVALRIGMLIGNADPVRDDNDTSTYALPGETITPASGGGAVTHPEDRRLRRTFVTTVMLRNRD</sequence>
<dbReference type="GO" id="GO:0043683">
    <property type="term" value="P:type IV pilus assembly"/>
    <property type="evidence" value="ECO:0007669"/>
    <property type="project" value="InterPro"/>
</dbReference>
<dbReference type="InterPro" id="IPR045584">
    <property type="entry name" value="Pilin-like"/>
</dbReference>
<dbReference type="RefSeq" id="WP_135956652.1">
    <property type="nucleotide sequence ID" value="NZ_JABCKY010000013.1"/>
</dbReference>
<dbReference type="InterPro" id="IPR012902">
    <property type="entry name" value="N_methyl_site"/>
</dbReference>
<keyword evidence="1" id="KW-0812">Transmembrane</keyword>
<keyword evidence="3" id="KW-1185">Reference proteome</keyword>
<dbReference type="Proteomes" id="UP000567186">
    <property type="component" value="Unassembled WGS sequence"/>
</dbReference>
<proteinExistence type="predicted"/>
<dbReference type="Pfam" id="PF07963">
    <property type="entry name" value="N_methyl"/>
    <property type="match status" value="1"/>
</dbReference>
<evidence type="ECO:0000313" key="2">
    <source>
        <dbReference type="EMBL" id="NMT65516.1"/>
    </source>
</evidence>
<dbReference type="OrthoDB" id="5296662at2"/>
<feature type="transmembrane region" description="Helical" evidence="1">
    <location>
        <begin position="21"/>
        <end position="44"/>
    </location>
</feature>
<comment type="caution">
    <text evidence="2">The sequence shown here is derived from an EMBL/GenBank/DDBJ whole genome shotgun (WGS) entry which is preliminary data.</text>
</comment>
<gene>
    <name evidence="2" type="ORF">HIU99_18200</name>
</gene>
<dbReference type="EMBL" id="JABCKY010000013">
    <property type="protein sequence ID" value="NMT65516.1"/>
    <property type="molecule type" value="Genomic_DNA"/>
</dbReference>
<dbReference type="Pfam" id="PF16074">
    <property type="entry name" value="PilW"/>
    <property type="match status" value="1"/>
</dbReference>
<protein>
    <submittedName>
        <fullName evidence="2">Pilus assembly protein PilW</fullName>
    </submittedName>
</protein>
<dbReference type="AlphaFoldDB" id="A0A7Y0WU43"/>
<dbReference type="InterPro" id="IPR032092">
    <property type="entry name" value="PilW"/>
</dbReference>
<reference evidence="2 3" key="1">
    <citation type="submission" date="2020-04" db="EMBL/GenBank/DDBJ databases">
        <title>Marinobacter oceani sp. nov., isolated from marine solar saltern.</title>
        <authorList>
            <person name="Chen X.-Y."/>
        </authorList>
    </citation>
    <scope>NUCLEOTIDE SEQUENCE [LARGE SCALE GENOMIC DNA]</scope>
    <source>
        <strain evidence="2 3">W62</strain>
    </source>
</reference>
<organism evidence="2 3">
    <name type="scientific">Marinobacter orientalis</name>
    <dbReference type="NCBI Taxonomy" id="1928859"/>
    <lineage>
        <taxon>Bacteria</taxon>
        <taxon>Pseudomonadati</taxon>
        <taxon>Pseudomonadota</taxon>
        <taxon>Gammaproteobacteria</taxon>
        <taxon>Pseudomonadales</taxon>
        <taxon>Marinobacteraceae</taxon>
        <taxon>Marinobacter</taxon>
    </lineage>
</organism>